<dbReference type="EMBL" id="BMAV01021684">
    <property type="protein sequence ID" value="GFY75911.1"/>
    <property type="molecule type" value="Genomic_DNA"/>
</dbReference>
<dbReference type="AlphaFoldDB" id="A0A8X6YMU3"/>
<protein>
    <submittedName>
        <fullName evidence="1">Uncharacterized protein</fullName>
    </submittedName>
</protein>
<sequence length="155" mass="17960">MVYICAVNTWRAYQIANPDEKLSLSDVRRKIFLLYLSKKTGSTSKRRGLQGNKLMGGRVSTDVRLDPSNHFMISVLFRSIHHRNTEISQIQFILSPMVFITGSCITNNIVDFDTCFTNVPKKGTVCRFYTKAHRNLKTVFPFMFQSCYHINKFCF</sequence>
<name>A0A8X6YMU3_9ARAC</name>
<keyword evidence="2" id="KW-1185">Reference proteome</keyword>
<proteinExistence type="predicted"/>
<organism evidence="1 2">
    <name type="scientific">Trichonephila inaurata madagascariensis</name>
    <dbReference type="NCBI Taxonomy" id="2747483"/>
    <lineage>
        <taxon>Eukaryota</taxon>
        <taxon>Metazoa</taxon>
        <taxon>Ecdysozoa</taxon>
        <taxon>Arthropoda</taxon>
        <taxon>Chelicerata</taxon>
        <taxon>Arachnida</taxon>
        <taxon>Araneae</taxon>
        <taxon>Araneomorphae</taxon>
        <taxon>Entelegynae</taxon>
        <taxon>Araneoidea</taxon>
        <taxon>Nephilidae</taxon>
        <taxon>Trichonephila</taxon>
        <taxon>Trichonephila inaurata</taxon>
    </lineage>
</organism>
<evidence type="ECO:0000313" key="2">
    <source>
        <dbReference type="Proteomes" id="UP000886998"/>
    </source>
</evidence>
<accession>A0A8X6YMU3</accession>
<dbReference type="OrthoDB" id="10432854at2759"/>
<comment type="caution">
    <text evidence="1">The sequence shown here is derived from an EMBL/GenBank/DDBJ whole genome shotgun (WGS) entry which is preliminary data.</text>
</comment>
<reference evidence="1" key="1">
    <citation type="submission" date="2020-08" db="EMBL/GenBank/DDBJ databases">
        <title>Multicomponent nature underlies the extraordinary mechanical properties of spider dragline silk.</title>
        <authorList>
            <person name="Kono N."/>
            <person name="Nakamura H."/>
            <person name="Mori M."/>
            <person name="Yoshida Y."/>
            <person name="Ohtoshi R."/>
            <person name="Malay A.D."/>
            <person name="Moran D.A.P."/>
            <person name="Tomita M."/>
            <person name="Numata K."/>
            <person name="Arakawa K."/>
        </authorList>
    </citation>
    <scope>NUCLEOTIDE SEQUENCE</scope>
</reference>
<gene>
    <name evidence="1" type="ORF">TNIN_471101</name>
</gene>
<evidence type="ECO:0000313" key="1">
    <source>
        <dbReference type="EMBL" id="GFY75911.1"/>
    </source>
</evidence>
<dbReference type="Proteomes" id="UP000886998">
    <property type="component" value="Unassembled WGS sequence"/>
</dbReference>